<dbReference type="EMBL" id="BMKP01000014">
    <property type="protein sequence ID" value="GGF28999.1"/>
    <property type="molecule type" value="Genomic_DNA"/>
</dbReference>
<name>A0ABQ1UZ84_9FLAO</name>
<organism evidence="1 2">
    <name type="scientific">Flavobacterium limi</name>
    <dbReference type="NCBI Taxonomy" id="2045105"/>
    <lineage>
        <taxon>Bacteria</taxon>
        <taxon>Pseudomonadati</taxon>
        <taxon>Bacteroidota</taxon>
        <taxon>Flavobacteriia</taxon>
        <taxon>Flavobacteriales</taxon>
        <taxon>Flavobacteriaceae</taxon>
        <taxon>Flavobacterium</taxon>
    </lineage>
</organism>
<evidence type="ECO:0000313" key="2">
    <source>
        <dbReference type="Proteomes" id="UP000655016"/>
    </source>
</evidence>
<proteinExistence type="predicted"/>
<dbReference type="RefSeq" id="WP_163396488.1">
    <property type="nucleotide sequence ID" value="NZ_BMKP01000014.1"/>
</dbReference>
<gene>
    <name evidence="1" type="ORF">GCM10011518_42850</name>
</gene>
<sequence>MILKRVNELGGFVKDKVPANTFFIVDGNGIKQPQIFLPKKWVPVPILKVRMKENIGGRKTKRKYKSMGES</sequence>
<dbReference type="Proteomes" id="UP000655016">
    <property type="component" value="Unassembled WGS sequence"/>
</dbReference>
<evidence type="ECO:0000313" key="1">
    <source>
        <dbReference type="EMBL" id="GGF28999.1"/>
    </source>
</evidence>
<reference evidence="2" key="1">
    <citation type="journal article" date="2019" name="Int. J. Syst. Evol. Microbiol.">
        <title>The Global Catalogue of Microorganisms (GCM) 10K type strain sequencing project: providing services to taxonomists for standard genome sequencing and annotation.</title>
        <authorList>
            <consortium name="The Broad Institute Genomics Platform"/>
            <consortium name="The Broad Institute Genome Sequencing Center for Infectious Disease"/>
            <person name="Wu L."/>
            <person name="Ma J."/>
        </authorList>
    </citation>
    <scope>NUCLEOTIDE SEQUENCE [LARGE SCALE GENOMIC DNA]</scope>
    <source>
        <strain evidence="2">CGMCC 1.16060</strain>
    </source>
</reference>
<comment type="caution">
    <text evidence="1">The sequence shown here is derived from an EMBL/GenBank/DDBJ whole genome shotgun (WGS) entry which is preliminary data.</text>
</comment>
<keyword evidence="2" id="KW-1185">Reference proteome</keyword>
<accession>A0ABQ1UZ84</accession>
<protein>
    <submittedName>
        <fullName evidence="1">Uncharacterized protein</fullName>
    </submittedName>
</protein>